<gene>
    <name evidence="2" type="ORF">PYCCODRAFT_1241805</name>
</gene>
<dbReference type="EMBL" id="KZ084093">
    <property type="protein sequence ID" value="OSD05485.1"/>
    <property type="molecule type" value="Genomic_DNA"/>
</dbReference>
<name>A0A1Y2IWH4_TRAC3</name>
<feature type="region of interest" description="Disordered" evidence="1">
    <location>
        <begin position="57"/>
        <end position="84"/>
    </location>
</feature>
<dbReference type="AlphaFoldDB" id="A0A1Y2IWH4"/>
<evidence type="ECO:0000313" key="3">
    <source>
        <dbReference type="Proteomes" id="UP000193067"/>
    </source>
</evidence>
<reference evidence="2 3" key="1">
    <citation type="journal article" date="2015" name="Biotechnol. Biofuels">
        <title>Enhanced degradation of softwood versus hardwood by the white-rot fungus Pycnoporus coccineus.</title>
        <authorList>
            <person name="Couturier M."/>
            <person name="Navarro D."/>
            <person name="Chevret D."/>
            <person name="Henrissat B."/>
            <person name="Piumi F."/>
            <person name="Ruiz-Duenas F.J."/>
            <person name="Martinez A.T."/>
            <person name="Grigoriev I.V."/>
            <person name="Riley R."/>
            <person name="Lipzen A."/>
            <person name="Berrin J.G."/>
            <person name="Master E.R."/>
            <person name="Rosso M.N."/>
        </authorList>
    </citation>
    <scope>NUCLEOTIDE SEQUENCE [LARGE SCALE GENOMIC DNA]</scope>
    <source>
        <strain evidence="2 3">BRFM310</strain>
    </source>
</reference>
<accession>A0A1Y2IWH4</accession>
<sequence>MPSPMPVDTLNLVSFRILDKCQASEERHLGALISSSTCRSSRCARVESRGHALVLSARDSPSATVAQGLPRDPGEHGQYERKPPQSAHAQAFLVILKCTRCPIISERRAHRGPRVFEHFRNHQRSYRAHRLGNDLTPLTRLTSIVVGEGATSAEHLQDHVQPTASKMGRNATEQHPRLLSYNPKLRDERILEGYLNSVTMVCARFMLHQAVKDTGSHQEDESCNGISLLSCPKPRSR</sequence>
<evidence type="ECO:0000313" key="2">
    <source>
        <dbReference type="EMBL" id="OSD05485.1"/>
    </source>
</evidence>
<organism evidence="2 3">
    <name type="scientific">Trametes coccinea (strain BRFM310)</name>
    <name type="common">Pycnoporus coccineus</name>
    <dbReference type="NCBI Taxonomy" id="1353009"/>
    <lineage>
        <taxon>Eukaryota</taxon>
        <taxon>Fungi</taxon>
        <taxon>Dikarya</taxon>
        <taxon>Basidiomycota</taxon>
        <taxon>Agaricomycotina</taxon>
        <taxon>Agaricomycetes</taxon>
        <taxon>Polyporales</taxon>
        <taxon>Polyporaceae</taxon>
        <taxon>Trametes</taxon>
    </lineage>
</organism>
<dbReference type="Proteomes" id="UP000193067">
    <property type="component" value="Unassembled WGS sequence"/>
</dbReference>
<evidence type="ECO:0000256" key="1">
    <source>
        <dbReference type="SAM" id="MobiDB-lite"/>
    </source>
</evidence>
<feature type="compositionally biased region" description="Basic and acidic residues" evidence="1">
    <location>
        <begin position="72"/>
        <end position="83"/>
    </location>
</feature>
<protein>
    <submittedName>
        <fullName evidence="2">Uncharacterized protein</fullName>
    </submittedName>
</protein>
<keyword evidence="3" id="KW-1185">Reference proteome</keyword>
<proteinExistence type="predicted"/>